<protein>
    <recommendedName>
        <fullName evidence="13">Actin-related protein 3</fullName>
    </recommendedName>
</protein>
<evidence type="ECO:0000256" key="9">
    <source>
        <dbReference type="PROSITE-ProRule" id="PRU00023"/>
    </source>
</evidence>
<keyword evidence="7" id="KW-0009">Actin-binding</keyword>
<evidence type="ECO:0000256" key="5">
    <source>
        <dbReference type="ARBA" id="ARBA00022741"/>
    </source>
</evidence>
<dbReference type="AlphaFoldDB" id="A0A813UXM1"/>
<evidence type="ECO:0000313" key="11">
    <source>
        <dbReference type="EMBL" id="CAF0829469.1"/>
    </source>
</evidence>
<evidence type="ECO:0000256" key="3">
    <source>
        <dbReference type="ARBA" id="ARBA00006681"/>
    </source>
</evidence>
<feature type="region of interest" description="Disordered" evidence="10">
    <location>
        <begin position="125"/>
        <end position="162"/>
    </location>
</feature>
<reference evidence="11" key="1">
    <citation type="submission" date="2021-02" db="EMBL/GenBank/DDBJ databases">
        <authorList>
            <person name="Nowell W R."/>
        </authorList>
    </citation>
    <scope>NUCLEOTIDE SEQUENCE</scope>
</reference>
<dbReference type="InterPro" id="IPR002110">
    <property type="entry name" value="Ankyrin_rpt"/>
</dbReference>
<comment type="subcellular location">
    <subcellularLocation>
        <location evidence="2">Cytoplasm</location>
        <location evidence="2">Cytoskeleton</location>
    </subcellularLocation>
</comment>
<dbReference type="FunFam" id="3.30.420.40:FF:000029">
    <property type="entry name" value="Actin-related protein 3"/>
    <property type="match status" value="1"/>
</dbReference>
<dbReference type="InterPro" id="IPR020902">
    <property type="entry name" value="Actin/actin-like_CS"/>
</dbReference>
<organism evidence="11 12">
    <name type="scientific">Adineta ricciae</name>
    <name type="common">Rotifer</name>
    <dbReference type="NCBI Taxonomy" id="249248"/>
    <lineage>
        <taxon>Eukaryota</taxon>
        <taxon>Metazoa</taxon>
        <taxon>Spiralia</taxon>
        <taxon>Gnathifera</taxon>
        <taxon>Rotifera</taxon>
        <taxon>Eurotatoria</taxon>
        <taxon>Bdelloidea</taxon>
        <taxon>Adinetida</taxon>
        <taxon>Adinetidae</taxon>
        <taxon>Adineta</taxon>
    </lineage>
</organism>
<dbReference type="Gene3D" id="3.90.640.10">
    <property type="entry name" value="Actin, Chain A, domain 4"/>
    <property type="match status" value="1"/>
</dbReference>
<proteinExistence type="inferred from homology"/>
<dbReference type="GO" id="GO:0005856">
    <property type="term" value="C:cytoskeleton"/>
    <property type="evidence" value="ECO:0007669"/>
    <property type="project" value="UniProtKB-SubCell"/>
</dbReference>
<dbReference type="InterPro" id="IPR004000">
    <property type="entry name" value="Actin"/>
</dbReference>
<evidence type="ECO:0000256" key="4">
    <source>
        <dbReference type="ARBA" id="ARBA00022490"/>
    </source>
</evidence>
<dbReference type="PANTHER" id="PTHR11937">
    <property type="entry name" value="ACTIN"/>
    <property type="match status" value="1"/>
</dbReference>
<sequence>MSEHQLVLLDAIEKGHTSIVLKLLRNHISLDFGDAYGRTPFMIAAKYGRNDIMKLLLEHPQSKEVRVDRGGKSALHYAAESSQLPIVKMLSKRQPASLTMLTNKTKLTPLDYALGADDVYPSLHKYSEGGEVSGGDTDDEDDKPMPGAYVKPKKKKGSGKKKGGKNKLLFINMTGRLPACVIDNGTGYTKLGYAGNNEPHFIIPSAIAVRERPGGSRIGQSGEDLDFFIGDEAFGAKGYSVKYPIRHGIVEDWDLMEKYWEHCLFKYLRCDPEDHYFLLTEPPLNTPENREYTAEIMFELFNVPGLYIALQATLALYASWIASDVKNMLTGLVVDSGDGVTHVVPVADGYLIGSSIKHIPISGRDITYFVQSLLREREPTIPPEQSLETAKAIKERYCYVCPDIAKEFSKYDEDPRKNYLQYTGTNSVTKKTFNVDVGHERFLGPEIFFSPEFSNPEYNTSLSKLIDDIIQDCPVDVRRKLYGNIVLSGGSTMFKGFDKRLKRDVQRLVDARLRESEELSKHKPEPIDVKVVAHAMQRYAVWFGGSLAASTPNFYEVCHTRKEYEEKGPSICRYNAVFNLV</sequence>
<evidence type="ECO:0000256" key="8">
    <source>
        <dbReference type="ARBA" id="ARBA00023212"/>
    </source>
</evidence>
<evidence type="ECO:0000256" key="2">
    <source>
        <dbReference type="ARBA" id="ARBA00004245"/>
    </source>
</evidence>
<dbReference type="EMBL" id="CAJNOJ010000018">
    <property type="protein sequence ID" value="CAF0829469.1"/>
    <property type="molecule type" value="Genomic_DNA"/>
</dbReference>
<dbReference type="InterPro" id="IPR043129">
    <property type="entry name" value="ATPase_NBD"/>
</dbReference>
<dbReference type="PRINTS" id="PR00190">
    <property type="entry name" value="ACTIN"/>
</dbReference>
<evidence type="ECO:0000256" key="7">
    <source>
        <dbReference type="ARBA" id="ARBA00023203"/>
    </source>
</evidence>
<name>A0A813UXM1_ADIRI</name>
<comment type="caution">
    <text evidence="11">The sequence shown here is derived from an EMBL/GenBank/DDBJ whole genome shotgun (WGS) entry which is preliminary data.</text>
</comment>
<comment type="similarity">
    <text evidence="3">Belongs to the actin family. ARP3 subfamily.</text>
</comment>
<dbReference type="CDD" id="cd10221">
    <property type="entry name" value="ASKHA_NBD_Arp3-like"/>
    <property type="match status" value="1"/>
</dbReference>
<feature type="compositionally biased region" description="Basic residues" evidence="10">
    <location>
        <begin position="151"/>
        <end position="162"/>
    </location>
</feature>
<evidence type="ECO:0000313" key="12">
    <source>
        <dbReference type="Proteomes" id="UP000663852"/>
    </source>
</evidence>
<dbReference type="OrthoDB" id="421448at2759"/>
<dbReference type="Gene3D" id="1.25.40.20">
    <property type="entry name" value="Ankyrin repeat-containing domain"/>
    <property type="match status" value="1"/>
</dbReference>
<dbReference type="InterPro" id="IPR036770">
    <property type="entry name" value="Ankyrin_rpt-contain_sf"/>
</dbReference>
<dbReference type="SMART" id="SM00268">
    <property type="entry name" value="ACTIN"/>
    <property type="match status" value="1"/>
</dbReference>
<dbReference type="Pfam" id="PF12796">
    <property type="entry name" value="Ank_2"/>
    <property type="match status" value="1"/>
</dbReference>
<comment type="function">
    <text evidence="1">Actins are highly conserved proteins that are involved in various types of cell motility and are ubiquitously expressed in all eukaryotic cells.</text>
</comment>
<evidence type="ECO:0000256" key="6">
    <source>
        <dbReference type="ARBA" id="ARBA00022840"/>
    </source>
</evidence>
<dbReference type="Proteomes" id="UP000663852">
    <property type="component" value="Unassembled WGS sequence"/>
</dbReference>
<feature type="repeat" description="ANK" evidence="9">
    <location>
        <begin position="36"/>
        <end position="59"/>
    </location>
</feature>
<dbReference type="SMART" id="SM00248">
    <property type="entry name" value="ANK"/>
    <property type="match status" value="3"/>
</dbReference>
<dbReference type="Pfam" id="PF00022">
    <property type="entry name" value="Actin"/>
    <property type="match status" value="1"/>
</dbReference>
<keyword evidence="6" id="KW-0067">ATP-binding</keyword>
<keyword evidence="9" id="KW-0040">ANK repeat</keyword>
<dbReference type="SUPFAM" id="SSF53067">
    <property type="entry name" value="Actin-like ATPase domain"/>
    <property type="match status" value="2"/>
</dbReference>
<dbReference type="Gene3D" id="3.30.420.40">
    <property type="match status" value="2"/>
</dbReference>
<evidence type="ECO:0000256" key="1">
    <source>
        <dbReference type="ARBA" id="ARBA00003520"/>
    </source>
</evidence>
<evidence type="ECO:0008006" key="13">
    <source>
        <dbReference type="Google" id="ProtNLM"/>
    </source>
</evidence>
<evidence type="ECO:0000256" key="10">
    <source>
        <dbReference type="SAM" id="MobiDB-lite"/>
    </source>
</evidence>
<dbReference type="GO" id="GO:0005524">
    <property type="term" value="F:ATP binding"/>
    <property type="evidence" value="ECO:0007669"/>
    <property type="project" value="UniProtKB-KW"/>
</dbReference>
<dbReference type="PROSITE" id="PS50297">
    <property type="entry name" value="ANK_REP_REGION"/>
    <property type="match status" value="1"/>
</dbReference>
<keyword evidence="8" id="KW-0206">Cytoskeleton</keyword>
<dbReference type="GO" id="GO:0003779">
    <property type="term" value="F:actin binding"/>
    <property type="evidence" value="ECO:0007669"/>
    <property type="project" value="UniProtKB-KW"/>
</dbReference>
<accession>A0A813UXM1</accession>
<gene>
    <name evidence="11" type="ORF">EDS130_LOCUS6261</name>
</gene>
<dbReference type="PROSITE" id="PS01132">
    <property type="entry name" value="ACTINS_ACT_LIKE"/>
    <property type="match status" value="1"/>
</dbReference>
<dbReference type="SUPFAM" id="SSF48403">
    <property type="entry name" value="Ankyrin repeat"/>
    <property type="match status" value="1"/>
</dbReference>
<keyword evidence="5" id="KW-0547">Nucleotide-binding</keyword>
<dbReference type="FunFam" id="3.90.640.10:FF:000006">
    <property type="entry name" value="Actin-related protein 3 (ARP3)"/>
    <property type="match status" value="1"/>
</dbReference>
<keyword evidence="4" id="KW-0963">Cytoplasm</keyword>
<dbReference type="PROSITE" id="PS50088">
    <property type="entry name" value="ANK_REPEAT"/>
    <property type="match status" value="1"/>
</dbReference>